<dbReference type="Gene3D" id="3.10.180.10">
    <property type="entry name" value="2,3-Dihydroxybiphenyl 1,2-Dioxygenase, domain 1"/>
    <property type="match status" value="1"/>
</dbReference>
<dbReference type="Proteomes" id="UP000321424">
    <property type="component" value="Unassembled WGS sequence"/>
</dbReference>
<protein>
    <recommendedName>
        <fullName evidence="1">VOC domain-containing protein</fullName>
    </recommendedName>
</protein>
<dbReference type="RefSeq" id="WP_147134241.1">
    <property type="nucleotide sequence ID" value="NZ_BJXA01000029.1"/>
</dbReference>
<keyword evidence="3" id="KW-1185">Reference proteome</keyword>
<sequence>MTATAKFGAISLDSKDPRGLGLFYRQLLGLELEYESDELVVLQGDGVTLTIERVDDHIPPDWPGNRVPKQMHLDLFVTALDTAEQAAIALGASKPDPQPEPDRWRVLLDPSGHPFCLTVPAIPIG</sequence>
<dbReference type="SUPFAM" id="SSF54593">
    <property type="entry name" value="Glyoxalase/Bleomycin resistance protein/Dihydroxybiphenyl dioxygenase"/>
    <property type="match status" value="1"/>
</dbReference>
<dbReference type="Pfam" id="PF18029">
    <property type="entry name" value="Glyoxalase_6"/>
    <property type="match status" value="1"/>
</dbReference>
<dbReference type="CDD" id="cd06587">
    <property type="entry name" value="VOC"/>
    <property type="match status" value="1"/>
</dbReference>
<name>A0A511MIA7_9NOCA</name>
<reference evidence="2 3" key="1">
    <citation type="submission" date="2019-07" db="EMBL/GenBank/DDBJ databases">
        <title>Whole genome shotgun sequence of Nocardia ninae NBRC 108245.</title>
        <authorList>
            <person name="Hosoyama A."/>
            <person name="Uohara A."/>
            <person name="Ohji S."/>
            <person name="Ichikawa N."/>
        </authorList>
    </citation>
    <scope>NUCLEOTIDE SEQUENCE [LARGE SCALE GENOMIC DNA]</scope>
    <source>
        <strain evidence="2 3">NBRC 108245</strain>
    </source>
</reference>
<dbReference type="PROSITE" id="PS51819">
    <property type="entry name" value="VOC"/>
    <property type="match status" value="1"/>
</dbReference>
<evidence type="ECO:0000313" key="2">
    <source>
        <dbReference type="EMBL" id="GEM39838.1"/>
    </source>
</evidence>
<evidence type="ECO:0000313" key="3">
    <source>
        <dbReference type="Proteomes" id="UP000321424"/>
    </source>
</evidence>
<dbReference type="PANTHER" id="PTHR35908:SF1">
    <property type="entry name" value="CONSERVED PROTEIN"/>
    <property type="match status" value="1"/>
</dbReference>
<feature type="domain" description="VOC" evidence="1">
    <location>
        <begin position="6"/>
        <end position="120"/>
    </location>
</feature>
<gene>
    <name evidence="2" type="ORF">NN4_43570</name>
</gene>
<evidence type="ECO:0000259" key="1">
    <source>
        <dbReference type="PROSITE" id="PS51819"/>
    </source>
</evidence>
<organism evidence="2 3">
    <name type="scientific">Nocardia ninae NBRC 108245</name>
    <dbReference type="NCBI Taxonomy" id="1210091"/>
    <lineage>
        <taxon>Bacteria</taxon>
        <taxon>Bacillati</taxon>
        <taxon>Actinomycetota</taxon>
        <taxon>Actinomycetes</taxon>
        <taxon>Mycobacteriales</taxon>
        <taxon>Nocardiaceae</taxon>
        <taxon>Nocardia</taxon>
    </lineage>
</organism>
<proteinExistence type="predicted"/>
<dbReference type="InterPro" id="IPR037523">
    <property type="entry name" value="VOC_core"/>
</dbReference>
<dbReference type="AlphaFoldDB" id="A0A511MIA7"/>
<dbReference type="EMBL" id="BJXA01000029">
    <property type="protein sequence ID" value="GEM39838.1"/>
    <property type="molecule type" value="Genomic_DNA"/>
</dbReference>
<dbReference type="InterPro" id="IPR029068">
    <property type="entry name" value="Glyas_Bleomycin-R_OHBP_Dase"/>
</dbReference>
<dbReference type="OrthoDB" id="1645442at2"/>
<dbReference type="PANTHER" id="PTHR35908">
    <property type="entry name" value="HYPOTHETICAL FUSION PROTEIN"/>
    <property type="match status" value="1"/>
</dbReference>
<accession>A0A511MIA7</accession>
<comment type="caution">
    <text evidence="2">The sequence shown here is derived from an EMBL/GenBank/DDBJ whole genome shotgun (WGS) entry which is preliminary data.</text>
</comment>
<dbReference type="InterPro" id="IPR041581">
    <property type="entry name" value="Glyoxalase_6"/>
</dbReference>